<dbReference type="InterPro" id="IPR018060">
    <property type="entry name" value="HTH_AraC"/>
</dbReference>
<dbReference type="InterPro" id="IPR053142">
    <property type="entry name" value="PchR_regulatory_protein"/>
</dbReference>
<dbReference type="InterPro" id="IPR009057">
    <property type="entry name" value="Homeodomain-like_sf"/>
</dbReference>
<feature type="domain" description="HTH araC/xylS-type" evidence="4">
    <location>
        <begin position="230"/>
        <end position="328"/>
    </location>
</feature>
<keyword evidence="3" id="KW-0804">Transcription</keyword>
<protein>
    <submittedName>
        <fullName evidence="5">AraC-like DNA-binding protein</fullName>
    </submittedName>
</protein>
<evidence type="ECO:0000259" key="4">
    <source>
        <dbReference type="PROSITE" id="PS01124"/>
    </source>
</evidence>
<dbReference type="PANTHER" id="PTHR47893:SF1">
    <property type="entry name" value="REGULATORY PROTEIN PCHR"/>
    <property type="match status" value="1"/>
</dbReference>
<dbReference type="PROSITE" id="PS01124">
    <property type="entry name" value="HTH_ARAC_FAMILY_2"/>
    <property type="match status" value="1"/>
</dbReference>
<accession>A0AAX0AXM7</accession>
<dbReference type="Proteomes" id="UP001193748">
    <property type="component" value="Unassembled WGS sequence"/>
</dbReference>
<sequence>MINLKNENQIDTIYRKGYGNLAEQLSFKKTTQNEEQIYEVPIKNGTGYIYQINPAPGVFISMCDWVAYKKIEYHYQVNQTFTEIYLLESGNISLVMNGKKTYSIPSGVNVYINNISQGRICYKPNIPIKCICILLFDDFIRNNIGNKFIDNYINFEKTFSSKSINYNTPEITLLFLQIKQKLLCREKSRLYYESKIGELLSIIRSNFNKEEERLKSIHSKFPLNELKRLELVKLALDQNIANPPEIDQLCKIAAMGKTKLRESFKLFFNITIGGYIRQVKMKHSLILMSNNQLSIQKIAASLGYSSTSKFSISFKKIYGQSPSEYRKNILLTS</sequence>
<proteinExistence type="predicted"/>
<dbReference type="SUPFAM" id="SSF46689">
    <property type="entry name" value="Homeodomain-like"/>
    <property type="match status" value="1"/>
</dbReference>
<dbReference type="GO" id="GO:0043565">
    <property type="term" value="F:sequence-specific DNA binding"/>
    <property type="evidence" value="ECO:0007669"/>
    <property type="project" value="InterPro"/>
</dbReference>
<name>A0AAX0AXM7_CLOBE</name>
<evidence type="ECO:0000256" key="1">
    <source>
        <dbReference type="ARBA" id="ARBA00023015"/>
    </source>
</evidence>
<evidence type="ECO:0000256" key="2">
    <source>
        <dbReference type="ARBA" id="ARBA00023125"/>
    </source>
</evidence>
<dbReference type="InterPro" id="IPR018062">
    <property type="entry name" value="HTH_AraC-typ_CS"/>
</dbReference>
<dbReference type="GO" id="GO:0003700">
    <property type="term" value="F:DNA-binding transcription factor activity"/>
    <property type="evidence" value="ECO:0007669"/>
    <property type="project" value="InterPro"/>
</dbReference>
<reference evidence="5" key="2">
    <citation type="journal article" date="2022" name="Nat. Biotechnol.">
        <title>Carbon-negative production of acetone and isopropanol by gas fermentation at industrial pilot scale.</title>
        <authorList>
            <person name="Liew F.E."/>
            <person name="Nogle R."/>
            <person name="Abdalla T."/>
            <person name="Rasor B.J."/>
            <person name="Canter C."/>
            <person name="Jensen R.O."/>
            <person name="Wang L."/>
            <person name="Strutz J."/>
            <person name="Chirania P."/>
            <person name="De Tissera S."/>
            <person name="Mueller A.P."/>
            <person name="Ruan Z."/>
            <person name="Gao A."/>
            <person name="Tran L."/>
            <person name="Engle N.L."/>
            <person name="Bromley J.C."/>
            <person name="Daniell J."/>
            <person name="Conrado R."/>
            <person name="Tschaplinski T.J."/>
            <person name="Giannone R.J."/>
            <person name="Hettich R.L."/>
            <person name="Karim A.S."/>
            <person name="Simpson S.D."/>
            <person name="Brown S.D."/>
            <person name="Leang C."/>
            <person name="Jewett M.C."/>
            <person name="Kopke M."/>
        </authorList>
    </citation>
    <scope>NUCLEOTIDE SEQUENCE</scope>
    <source>
        <strain evidence="5">DJ080</strain>
    </source>
</reference>
<evidence type="ECO:0000313" key="6">
    <source>
        <dbReference type="Proteomes" id="UP001193748"/>
    </source>
</evidence>
<dbReference type="PANTHER" id="PTHR47893">
    <property type="entry name" value="REGULATORY PROTEIN PCHR"/>
    <property type="match status" value="1"/>
</dbReference>
<dbReference type="EMBL" id="JABSWW010000001">
    <property type="protein sequence ID" value="NRT86919.1"/>
    <property type="molecule type" value="Genomic_DNA"/>
</dbReference>
<dbReference type="InterPro" id="IPR020449">
    <property type="entry name" value="Tscrpt_reg_AraC-type_HTH"/>
</dbReference>
<comment type="caution">
    <text evidence="5">The sequence shown here is derived from an EMBL/GenBank/DDBJ whole genome shotgun (WGS) entry which is preliminary data.</text>
</comment>
<reference evidence="5" key="1">
    <citation type="submission" date="2020-05" db="EMBL/GenBank/DDBJ databases">
        <authorList>
            <person name="Brown S."/>
            <person name="Huntemann M."/>
            <person name="Clum A."/>
            <person name="Spunde A."/>
            <person name="Palaniappan K."/>
            <person name="Ritter S."/>
            <person name="Mikhailova N."/>
            <person name="Chen I.-M."/>
            <person name="Stamatis D."/>
            <person name="Reddy T."/>
            <person name="O'Malley R."/>
            <person name="Daum C."/>
            <person name="Shapiro N."/>
            <person name="Ivanova N."/>
            <person name="Kyrpides N."/>
            <person name="Woyke T."/>
        </authorList>
    </citation>
    <scope>NUCLEOTIDE SEQUENCE</scope>
    <source>
        <strain evidence="5">DJ080</strain>
    </source>
</reference>
<dbReference type="SMART" id="SM00342">
    <property type="entry name" value="HTH_ARAC"/>
    <property type="match status" value="1"/>
</dbReference>
<dbReference type="RefSeq" id="WP_242968839.1">
    <property type="nucleotide sequence ID" value="NZ_CP107022.1"/>
</dbReference>
<evidence type="ECO:0000313" key="5">
    <source>
        <dbReference type="EMBL" id="NRT86919.1"/>
    </source>
</evidence>
<dbReference type="Pfam" id="PF12833">
    <property type="entry name" value="HTH_18"/>
    <property type="match status" value="1"/>
</dbReference>
<evidence type="ECO:0000256" key="3">
    <source>
        <dbReference type="ARBA" id="ARBA00023163"/>
    </source>
</evidence>
<gene>
    <name evidence="5" type="ORF">B0H41_000598</name>
</gene>
<dbReference type="PRINTS" id="PR00032">
    <property type="entry name" value="HTHARAC"/>
</dbReference>
<keyword evidence="2 5" id="KW-0238">DNA-binding</keyword>
<dbReference type="AlphaFoldDB" id="A0AAX0AXM7"/>
<dbReference type="Gene3D" id="1.10.10.60">
    <property type="entry name" value="Homeodomain-like"/>
    <property type="match status" value="1"/>
</dbReference>
<organism evidence="5 6">
    <name type="scientific">Clostridium beijerinckii</name>
    <name type="common">Clostridium MP</name>
    <dbReference type="NCBI Taxonomy" id="1520"/>
    <lineage>
        <taxon>Bacteria</taxon>
        <taxon>Bacillati</taxon>
        <taxon>Bacillota</taxon>
        <taxon>Clostridia</taxon>
        <taxon>Eubacteriales</taxon>
        <taxon>Clostridiaceae</taxon>
        <taxon>Clostridium</taxon>
    </lineage>
</organism>
<dbReference type="PROSITE" id="PS00041">
    <property type="entry name" value="HTH_ARAC_FAMILY_1"/>
    <property type="match status" value="1"/>
</dbReference>
<keyword evidence="1" id="KW-0805">Transcription regulation</keyword>